<evidence type="ECO:0000313" key="1">
    <source>
        <dbReference type="EMBL" id="EAR30004.1"/>
    </source>
</evidence>
<sequence>MECVIRILKPEGITAGIKMVLKLDITDYIKPFKIIIEDINT</sequence>
<dbReference type="Proteomes" id="UP000006201">
    <property type="component" value="Unassembled WGS sequence"/>
</dbReference>
<reference evidence="1 2" key="1">
    <citation type="submission" date="2006-02" db="EMBL/GenBank/DDBJ databases">
        <authorList>
            <person name="Moran M.A."/>
            <person name="Kjelleberg S."/>
            <person name="Egan S."/>
            <person name="Saunders N."/>
            <person name="Thomas T."/>
            <person name="Ferriera S."/>
            <person name="Johnson J."/>
            <person name="Kravitz S."/>
            <person name="Halpern A."/>
            <person name="Remington K."/>
            <person name="Beeson K."/>
            <person name="Tran B."/>
            <person name="Rogers Y.-H."/>
            <person name="Friedman R."/>
            <person name="Venter J.C."/>
        </authorList>
    </citation>
    <scope>NUCLEOTIDE SEQUENCE [LARGE SCALE GENOMIC DNA]</scope>
    <source>
        <strain evidence="1 2">D2</strain>
    </source>
</reference>
<evidence type="ECO:0000313" key="2">
    <source>
        <dbReference type="Proteomes" id="UP000006201"/>
    </source>
</evidence>
<protein>
    <submittedName>
        <fullName evidence="1">Uncharacterized protein</fullName>
    </submittedName>
</protein>
<dbReference type="HOGENOM" id="CLU_3275451_0_0_6"/>
<proteinExistence type="predicted"/>
<organism evidence="1 2">
    <name type="scientific">Pseudoalteromonas tunicata D2</name>
    <dbReference type="NCBI Taxonomy" id="87626"/>
    <lineage>
        <taxon>Bacteria</taxon>
        <taxon>Pseudomonadati</taxon>
        <taxon>Pseudomonadota</taxon>
        <taxon>Gammaproteobacteria</taxon>
        <taxon>Alteromonadales</taxon>
        <taxon>Pseudoalteromonadaceae</taxon>
        <taxon>Pseudoalteromonas</taxon>
    </lineage>
</organism>
<keyword evidence="2" id="KW-1185">Reference proteome</keyword>
<dbReference type="AlphaFoldDB" id="A4C7Q0"/>
<name>A4C7Q0_9GAMM</name>
<accession>A4C7Q0</accession>
<dbReference type="EMBL" id="AAOH01000002">
    <property type="protein sequence ID" value="EAR30004.1"/>
    <property type="molecule type" value="Genomic_DNA"/>
</dbReference>
<gene>
    <name evidence="1" type="ORF">PTD2_14329</name>
</gene>
<comment type="caution">
    <text evidence="1">The sequence shown here is derived from an EMBL/GenBank/DDBJ whole genome shotgun (WGS) entry which is preliminary data.</text>
</comment>